<evidence type="ECO:0000313" key="3">
    <source>
        <dbReference type="Proteomes" id="UP000195521"/>
    </source>
</evidence>
<gene>
    <name evidence="2" type="ORF">PGO_003370</name>
</gene>
<evidence type="ECO:0000256" key="1">
    <source>
        <dbReference type="SAM" id="Phobius"/>
    </source>
</evidence>
<sequence length="261" mass="30641">MIMERYTLGLFPICKEIMDKNKGNETDIVKSWCQKIKSSSHGVPRINENICLRAMYYLDDISYIIDESLLESSCKYLYYWIFHTYTDINNVEDYKKIYDDLLTSYVRNAGAHKCNIYSESFNGDFMSIFRNMHSIRKYFNENKTMYLGNLLKDQIFIDTISIIKKNYNDVIEKPICEECTLLTRNDTSITTPIAITFVATLLILVFSFILYKYTAFGSCLLHNKKGLKLDRNNIDDEWNEIQPLGISSNISNDNKYMLLYK</sequence>
<dbReference type="OrthoDB" id="10367845at2759"/>
<dbReference type="GeneID" id="39745319"/>
<name>A0A1Y1JPV6_PLAGO</name>
<feature type="transmembrane region" description="Helical" evidence="1">
    <location>
        <begin position="189"/>
        <end position="211"/>
    </location>
</feature>
<protein>
    <submittedName>
        <fullName evidence="2">Variable surface protein</fullName>
    </submittedName>
</protein>
<dbReference type="EMBL" id="BDQF01000377">
    <property type="protein sequence ID" value="GAW84511.1"/>
    <property type="molecule type" value="Genomic_DNA"/>
</dbReference>
<keyword evidence="1" id="KW-0812">Transmembrane</keyword>
<comment type="caution">
    <text evidence="2">The sequence shown here is derived from an EMBL/GenBank/DDBJ whole genome shotgun (WGS) entry which is preliminary data.</text>
</comment>
<keyword evidence="1" id="KW-0472">Membrane</keyword>
<dbReference type="AlphaFoldDB" id="A0A1Y1JPV6"/>
<evidence type="ECO:0000313" key="2">
    <source>
        <dbReference type="EMBL" id="GAW84511.1"/>
    </source>
</evidence>
<organism evidence="2 3">
    <name type="scientific">Plasmodium gonderi</name>
    <dbReference type="NCBI Taxonomy" id="77519"/>
    <lineage>
        <taxon>Eukaryota</taxon>
        <taxon>Sar</taxon>
        <taxon>Alveolata</taxon>
        <taxon>Apicomplexa</taxon>
        <taxon>Aconoidasida</taxon>
        <taxon>Haemosporida</taxon>
        <taxon>Plasmodiidae</taxon>
        <taxon>Plasmodium</taxon>
        <taxon>Plasmodium (Plasmodium)</taxon>
    </lineage>
</organism>
<dbReference type="Proteomes" id="UP000195521">
    <property type="component" value="Unassembled WGS sequence"/>
</dbReference>
<proteinExistence type="predicted"/>
<keyword evidence="1" id="KW-1133">Transmembrane helix</keyword>
<dbReference type="RefSeq" id="XP_028547100.1">
    <property type="nucleotide sequence ID" value="XM_028691299.1"/>
</dbReference>
<reference evidence="3" key="1">
    <citation type="submission" date="2017-04" db="EMBL/GenBank/DDBJ databases">
        <title>Plasmodium gonderi genome.</title>
        <authorList>
            <person name="Arisue N."/>
            <person name="Honma H."/>
            <person name="Kawai S."/>
            <person name="Tougan T."/>
            <person name="Tanabe K."/>
            <person name="Horii T."/>
        </authorList>
    </citation>
    <scope>NUCLEOTIDE SEQUENCE [LARGE SCALE GENOMIC DNA]</scope>
    <source>
        <strain evidence="3">ATCC 30045</strain>
    </source>
</reference>
<keyword evidence="3" id="KW-1185">Reference proteome</keyword>
<accession>A0A1Y1JPV6</accession>